<dbReference type="EMBL" id="JARWAN010000011">
    <property type="protein sequence ID" value="MDR5899043.1"/>
    <property type="molecule type" value="Genomic_DNA"/>
</dbReference>
<proteinExistence type="predicted"/>
<evidence type="ECO:0000313" key="3">
    <source>
        <dbReference type="Proteomes" id="UP001254564"/>
    </source>
</evidence>
<keyword evidence="3" id="KW-1185">Reference proteome</keyword>
<gene>
    <name evidence="2" type="ORF">QC823_08585</name>
</gene>
<accession>A0ABU1H407</accession>
<reference evidence="2 3" key="1">
    <citation type="submission" date="2023-04" db="EMBL/GenBank/DDBJ databases">
        <title>A long-awaited taxogenomic arrangement of the family Halomonadaceae.</title>
        <authorList>
            <person name="De La Haba R."/>
            <person name="Chuvochina M."/>
            <person name="Wittouck S."/>
            <person name="Arahal D.R."/>
            <person name="Sanchez-Porro C."/>
            <person name="Hugenholtz P."/>
            <person name="Ventosa A."/>
        </authorList>
    </citation>
    <scope>NUCLEOTIDE SEQUENCE [LARGE SCALE GENOMIC DNA]</scope>
    <source>
        <strain evidence="2 3">DSM 21020</strain>
    </source>
</reference>
<dbReference type="RefSeq" id="WP_309655934.1">
    <property type="nucleotide sequence ID" value="NZ_JARWAN010000011.1"/>
</dbReference>
<comment type="caution">
    <text evidence="2">The sequence shown here is derived from an EMBL/GenBank/DDBJ whole genome shotgun (WGS) entry which is preliminary data.</text>
</comment>
<feature type="transmembrane region" description="Helical" evidence="1">
    <location>
        <begin position="6"/>
        <end position="30"/>
    </location>
</feature>
<evidence type="ECO:0000313" key="2">
    <source>
        <dbReference type="EMBL" id="MDR5899043.1"/>
    </source>
</evidence>
<name>A0ABU1H407_9GAMM</name>
<keyword evidence="1" id="KW-1133">Transmembrane helix</keyword>
<organism evidence="2 3">
    <name type="scientific">Vreelandella vilamensis</name>
    <dbReference type="NCBI Taxonomy" id="531309"/>
    <lineage>
        <taxon>Bacteria</taxon>
        <taxon>Pseudomonadati</taxon>
        <taxon>Pseudomonadota</taxon>
        <taxon>Gammaproteobacteria</taxon>
        <taxon>Oceanospirillales</taxon>
        <taxon>Halomonadaceae</taxon>
        <taxon>Vreelandella</taxon>
    </lineage>
</organism>
<protein>
    <submittedName>
        <fullName evidence="2">Uncharacterized protein</fullName>
    </submittedName>
</protein>
<keyword evidence="1" id="KW-0472">Membrane</keyword>
<evidence type="ECO:0000256" key="1">
    <source>
        <dbReference type="SAM" id="Phobius"/>
    </source>
</evidence>
<dbReference type="Proteomes" id="UP001254564">
    <property type="component" value="Unassembled WGS sequence"/>
</dbReference>
<keyword evidence="1" id="KW-0812">Transmembrane</keyword>
<sequence>MDPTTLPLLIAILAGWVSLNCGLVVIYLLFTGESLNLSFGFRKRAPRKQAGSVAKASTPDVDSPVLVDENAGAWGLFVMFDDPTLALNERLGILLGAAGAVYESSSKSFTVAGESPRNPIYIANAYPPGRLPSFNNDNGQFPIKGVSVKMLKKSSTSTPNKLQLVRLVNLSKELARAGGKVVDAEKQPVTASGLQAVIDGNAKV</sequence>